<protein>
    <submittedName>
        <fullName evidence="2">Uncharacterized protein</fullName>
    </submittedName>
</protein>
<organism evidence="2">
    <name type="scientific">Siphoviridae sp. ctRCE13</name>
    <dbReference type="NCBI Taxonomy" id="2826332"/>
    <lineage>
        <taxon>Viruses</taxon>
        <taxon>Duplodnaviria</taxon>
        <taxon>Heunggongvirae</taxon>
        <taxon>Uroviricota</taxon>
        <taxon>Caudoviricetes</taxon>
    </lineage>
</organism>
<feature type="coiled-coil region" evidence="1">
    <location>
        <begin position="76"/>
        <end position="117"/>
    </location>
</feature>
<proteinExistence type="predicted"/>
<evidence type="ECO:0000313" key="2">
    <source>
        <dbReference type="EMBL" id="DAE21100.1"/>
    </source>
</evidence>
<accession>A0A8S5QR49</accession>
<keyword evidence="1" id="KW-0175">Coiled coil</keyword>
<sequence>MKENSIEEDIKNAEHFIKSIKTDKEYKEDGWHGYYNKEIVELARILEHILSDYKRVLKENEELLEVKVSASAHNRILELEKENEALKISNKEIDKECSRLEKKEVELINENEHYEDLIYALKTYYDITEEDLEKCMKNDI</sequence>
<dbReference type="EMBL" id="BK015707">
    <property type="protein sequence ID" value="DAE21100.1"/>
    <property type="molecule type" value="Genomic_DNA"/>
</dbReference>
<name>A0A8S5QR49_9CAUD</name>
<evidence type="ECO:0000256" key="1">
    <source>
        <dbReference type="SAM" id="Coils"/>
    </source>
</evidence>
<reference evidence="2" key="1">
    <citation type="journal article" date="2021" name="Proc. Natl. Acad. Sci. U.S.A.">
        <title>A Catalog of Tens of Thousands of Viruses from Human Metagenomes Reveals Hidden Associations with Chronic Diseases.</title>
        <authorList>
            <person name="Tisza M.J."/>
            <person name="Buck C.B."/>
        </authorList>
    </citation>
    <scope>NUCLEOTIDE SEQUENCE</scope>
    <source>
        <strain evidence="2">CtRCE13</strain>
    </source>
</reference>